<dbReference type="GO" id="GO:0003995">
    <property type="term" value="F:acyl-CoA dehydrogenase activity"/>
    <property type="evidence" value="ECO:0007669"/>
    <property type="project" value="TreeGrafter"/>
</dbReference>
<evidence type="ECO:0000313" key="3">
    <source>
        <dbReference type="EMBL" id="CAB4578917.1"/>
    </source>
</evidence>
<dbReference type="InterPro" id="IPR009100">
    <property type="entry name" value="AcylCoA_DH/oxidase_NM_dom_sf"/>
</dbReference>
<dbReference type="EMBL" id="CAEZTM010000071">
    <property type="protein sequence ID" value="CAB4578917.1"/>
    <property type="molecule type" value="Genomic_DNA"/>
</dbReference>
<dbReference type="InterPro" id="IPR037069">
    <property type="entry name" value="AcylCoA_DH/ox_N_sf"/>
</dbReference>
<evidence type="ECO:0000259" key="2">
    <source>
        <dbReference type="Pfam" id="PF08028"/>
    </source>
</evidence>
<gene>
    <name evidence="3" type="ORF">UFOPK1684_01247</name>
    <name evidence="4" type="ORF">UFOPK2158_00848</name>
</gene>
<dbReference type="Pfam" id="PF08028">
    <property type="entry name" value="Acyl-CoA_dh_2"/>
    <property type="match status" value="1"/>
</dbReference>
<accession>A0A6J6ESG4</accession>
<proteinExistence type="predicted"/>
<sequence length="383" mass="41630">MAPPRYPSVVPAQPDLRESSVLTEGLLSRIRSRAGTYDQNNEFFHEDLDELRASGYLSPRSLPQMIADQRLLAAHAPATALGLGMHLTWMGVARDMVASGHKELQWVLDDGAAGELFAFGVSEKGNNEVLTDSTTRVDEVDEGFAYFGTKIFVSLSPAWTRLSLLGRHGDEIVHGFITRDQPGWFNTPDWDTLGMRATQSYTTQLEGAVVESSRVARRIPVGPNDDPFTVAIFQNFLLLVSAVYAGISDRALELAIQSAKAKTSSMGDGAVASEDPAIRWQVADAAIALDALGPQLETYASWVQGAEPPHRHWFRLLSGVKHNSVETARSVVDQAMRVAGGSGYRAGHELSRLQRDVLAGVYHPSDTEAVHRTVASDLLGPLA</sequence>
<feature type="domain" description="Acyl-CoA dehydrogenase C-terminal" evidence="2">
    <location>
        <begin position="239"/>
        <end position="363"/>
    </location>
</feature>
<dbReference type="SUPFAM" id="SSF56645">
    <property type="entry name" value="Acyl-CoA dehydrogenase NM domain-like"/>
    <property type="match status" value="1"/>
</dbReference>
<dbReference type="InterPro" id="IPR013107">
    <property type="entry name" value="Acyl-CoA_DH_C"/>
</dbReference>
<dbReference type="AlphaFoldDB" id="A0A6J6ESG4"/>
<dbReference type="Gene3D" id="2.40.110.10">
    <property type="entry name" value="Butyryl-CoA Dehydrogenase, subunit A, domain 2"/>
    <property type="match status" value="1"/>
</dbReference>
<dbReference type="PANTHER" id="PTHR43884:SF25">
    <property type="entry name" value="ACYL-COA DEHYDROGENASE YDBM-RELATED"/>
    <property type="match status" value="1"/>
</dbReference>
<evidence type="ECO:0000256" key="1">
    <source>
        <dbReference type="ARBA" id="ARBA00023002"/>
    </source>
</evidence>
<dbReference type="Gene3D" id="1.20.140.10">
    <property type="entry name" value="Butyryl-CoA Dehydrogenase, subunit A, domain 3"/>
    <property type="match status" value="1"/>
</dbReference>
<protein>
    <submittedName>
        <fullName evidence="3">Unannotated protein</fullName>
    </submittedName>
</protein>
<keyword evidence="1" id="KW-0560">Oxidoreductase</keyword>
<organism evidence="3">
    <name type="scientific">freshwater metagenome</name>
    <dbReference type="NCBI Taxonomy" id="449393"/>
    <lineage>
        <taxon>unclassified sequences</taxon>
        <taxon>metagenomes</taxon>
        <taxon>ecological metagenomes</taxon>
    </lineage>
</organism>
<dbReference type="InterPro" id="IPR036250">
    <property type="entry name" value="AcylCo_DH-like_C"/>
</dbReference>
<dbReference type="EMBL" id="CAEZVY010000081">
    <property type="protein sequence ID" value="CAB4644529.1"/>
    <property type="molecule type" value="Genomic_DNA"/>
</dbReference>
<dbReference type="SUPFAM" id="SSF47203">
    <property type="entry name" value="Acyl-CoA dehydrogenase C-terminal domain-like"/>
    <property type="match status" value="1"/>
</dbReference>
<name>A0A6J6ESG4_9ZZZZ</name>
<evidence type="ECO:0000313" key="4">
    <source>
        <dbReference type="EMBL" id="CAB4644529.1"/>
    </source>
</evidence>
<dbReference type="PANTHER" id="PTHR43884">
    <property type="entry name" value="ACYL-COA DEHYDROGENASE"/>
    <property type="match status" value="1"/>
</dbReference>
<dbReference type="GO" id="GO:0050660">
    <property type="term" value="F:flavin adenine dinucleotide binding"/>
    <property type="evidence" value="ECO:0007669"/>
    <property type="project" value="InterPro"/>
</dbReference>
<dbReference type="Gene3D" id="1.10.540.10">
    <property type="entry name" value="Acyl-CoA dehydrogenase/oxidase, N-terminal domain"/>
    <property type="match status" value="1"/>
</dbReference>
<reference evidence="3" key="1">
    <citation type="submission" date="2020-05" db="EMBL/GenBank/DDBJ databases">
        <authorList>
            <person name="Chiriac C."/>
            <person name="Salcher M."/>
            <person name="Ghai R."/>
            <person name="Kavagutti S V."/>
        </authorList>
    </citation>
    <scope>NUCLEOTIDE SEQUENCE</scope>
</reference>
<dbReference type="InterPro" id="IPR046373">
    <property type="entry name" value="Acyl-CoA_Oxase/DH_mid-dom_sf"/>
</dbReference>